<dbReference type="PROSITE" id="PS00934">
    <property type="entry name" value="GLYOXALASE_I_1"/>
    <property type="match status" value="1"/>
</dbReference>
<name>A0A3B1E6L4_9ZZZZ</name>
<dbReference type="InterPro" id="IPR029068">
    <property type="entry name" value="Glyas_Bleomycin-R_OHBP_Dase"/>
</dbReference>
<dbReference type="InterPro" id="IPR037523">
    <property type="entry name" value="VOC_core"/>
</dbReference>
<dbReference type="GO" id="GO:0046872">
    <property type="term" value="F:metal ion binding"/>
    <property type="evidence" value="ECO:0007669"/>
    <property type="project" value="UniProtKB-KW"/>
</dbReference>
<dbReference type="Gene3D" id="3.10.180.10">
    <property type="entry name" value="2,3-Dihydroxybiphenyl 1,2-Dioxygenase, domain 1"/>
    <property type="match status" value="1"/>
</dbReference>
<gene>
    <name evidence="4" type="ORF">MNBD_PLANCTO03-235</name>
</gene>
<dbReference type="AlphaFoldDB" id="A0A3B1E6L4"/>
<sequence length="123" mass="13639">MPSLTHVIVYVSDMHRSTEFYRDTLGLTLRRETPIWTEFETGPTVLALHATPPDAIANPASPNPKPGSGQIGLTVPDLDAFHERLFAAEVRCTRAPQREEFGTRIAHYLDPDGMAIAVSEQRV</sequence>
<dbReference type="InterPro" id="IPR004360">
    <property type="entry name" value="Glyas_Fos-R_dOase_dom"/>
</dbReference>
<evidence type="ECO:0000256" key="2">
    <source>
        <dbReference type="SAM" id="MobiDB-lite"/>
    </source>
</evidence>
<accession>A0A3B1E6L4</accession>
<proteinExistence type="predicted"/>
<keyword evidence="1" id="KW-0479">Metal-binding</keyword>
<reference evidence="4" key="1">
    <citation type="submission" date="2018-06" db="EMBL/GenBank/DDBJ databases">
        <authorList>
            <person name="Zhirakovskaya E."/>
        </authorList>
    </citation>
    <scope>NUCLEOTIDE SEQUENCE</scope>
</reference>
<dbReference type="Pfam" id="PF00903">
    <property type="entry name" value="Glyoxalase"/>
    <property type="match status" value="1"/>
</dbReference>
<dbReference type="GO" id="GO:0004462">
    <property type="term" value="F:lactoylglutathione lyase activity"/>
    <property type="evidence" value="ECO:0007669"/>
    <property type="project" value="InterPro"/>
</dbReference>
<dbReference type="EMBL" id="UOGK01000165">
    <property type="protein sequence ID" value="VAX38867.1"/>
    <property type="molecule type" value="Genomic_DNA"/>
</dbReference>
<dbReference type="InterPro" id="IPR018146">
    <property type="entry name" value="Glyoxalase_1_CS"/>
</dbReference>
<feature type="region of interest" description="Disordered" evidence="2">
    <location>
        <begin position="52"/>
        <end position="73"/>
    </location>
</feature>
<evidence type="ECO:0000256" key="1">
    <source>
        <dbReference type="ARBA" id="ARBA00022723"/>
    </source>
</evidence>
<dbReference type="PROSITE" id="PS51819">
    <property type="entry name" value="VOC"/>
    <property type="match status" value="1"/>
</dbReference>
<evidence type="ECO:0000313" key="4">
    <source>
        <dbReference type="EMBL" id="VAX38867.1"/>
    </source>
</evidence>
<organism evidence="4">
    <name type="scientific">hydrothermal vent metagenome</name>
    <dbReference type="NCBI Taxonomy" id="652676"/>
    <lineage>
        <taxon>unclassified sequences</taxon>
        <taxon>metagenomes</taxon>
        <taxon>ecological metagenomes</taxon>
    </lineage>
</organism>
<evidence type="ECO:0000259" key="3">
    <source>
        <dbReference type="PROSITE" id="PS51819"/>
    </source>
</evidence>
<dbReference type="PANTHER" id="PTHR33993">
    <property type="entry name" value="GLYOXALASE-RELATED"/>
    <property type="match status" value="1"/>
</dbReference>
<dbReference type="InterPro" id="IPR052164">
    <property type="entry name" value="Anthracycline_SecMetBiosynth"/>
</dbReference>
<dbReference type="SUPFAM" id="SSF54593">
    <property type="entry name" value="Glyoxalase/Bleomycin resistance protein/Dihydroxybiphenyl dioxygenase"/>
    <property type="match status" value="1"/>
</dbReference>
<feature type="domain" description="VOC" evidence="3">
    <location>
        <begin position="3"/>
        <end position="121"/>
    </location>
</feature>
<protein>
    <recommendedName>
        <fullName evidence="3">VOC domain-containing protein</fullName>
    </recommendedName>
</protein>